<protein>
    <submittedName>
        <fullName evidence="1">Uncharacterized protein</fullName>
    </submittedName>
</protein>
<organism evidence="1 2">
    <name type="scientific">Pedobacter cryoconitis</name>
    <dbReference type="NCBI Taxonomy" id="188932"/>
    <lineage>
        <taxon>Bacteria</taxon>
        <taxon>Pseudomonadati</taxon>
        <taxon>Bacteroidota</taxon>
        <taxon>Sphingobacteriia</taxon>
        <taxon>Sphingobacteriales</taxon>
        <taxon>Sphingobacteriaceae</taxon>
        <taxon>Pedobacter</taxon>
    </lineage>
</organism>
<gene>
    <name evidence="1" type="ORF">AY601_1243</name>
</gene>
<reference evidence="1 2" key="1">
    <citation type="submission" date="2016-03" db="EMBL/GenBank/DDBJ databases">
        <title>Complete genome sequence of Pedobacter cryoconitis PAMC 27485.</title>
        <authorList>
            <person name="Lee J."/>
            <person name="Kim O.-S."/>
        </authorList>
    </citation>
    <scope>NUCLEOTIDE SEQUENCE [LARGE SCALE GENOMIC DNA]</scope>
    <source>
        <strain evidence="1 2">PAMC 27485</strain>
    </source>
</reference>
<dbReference type="KEGG" id="pcm:AY601_1243"/>
<name>A0A127V9Y6_9SPHI</name>
<sequence>MSPCIFSNELPELYFLWKEKSDYYKLELRFKIGDKLYESPNYFNASFFMASCMNPRKGKDTDV</sequence>
<dbReference type="PATRIC" id="fig|188932.3.peg.1291"/>
<dbReference type="EMBL" id="CP014504">
    <property type="protein sequence ID" value="AMP98166.1"/>
    <property type="molecule type" value="Genomic_DNA"/>
</dbReference>
<evidence type="ECO:0000313" key="2">
    <source>
        <dbReference type="Proteomes" id="UP000071561"/>
    </source>
</evidence>
<keyword evidence="2" id="KW-1185">Reference proteome</keyword>
<accession>A0A127V9Y6</accession>
<dbReference type="AlphaFoldDB" id="A0A127V9Y6"/>
<dbReference type="Proteomes" id="UP000071561">
    <property type="component" value="Chromosome"/>
</dbReference>
<evidence type="ECO:0000313" key="1">
    <source>
        <dbReference type="EMBL" id="AMP98166.1"/>
    </source>
</evidence>
<proteinExistence type="predicted"/>